<proteinExistence type="inferred from homology"/>
<dbReference type="SUPFAM" id="SSF56053">
    <property type="entry name" value="Ribosomal protein L6"/>
    <property type="match status" value="2"/>
</dbReference>
<dbReference type="AlphaFoldDB" id="J7RLC4"/>
<name>J7RLC4_HUIN7</name>
<keyword evidence="3 4" id="KW-0687">Ribonucleoprotein</keyword>
<dbReference type="OrthoDB" id="540873at2759"/>
<dbReference type="PANTHER" id="PTHR11655">
    <property type="entry name" value="60S/50S RIBOSOMAL PROTEIN L6/L9"/>
    <property type="match status" value="1"/>
</dbReference>
<dbReference type="PRINTS" id="PR00059">
    <property type="entry name" value="RIBOSOMALL6"/>
</dbReference>
<dbReference type="GeneID" id="34526018"/>
<sequence length="217" mass="23298">MTVGRVFWAVGGRRWSHVGAQPLFVPSGATLRVENVAVPRVVARPRGATLVLSQRAVVEGPLGVVGVDVPSFVKIKRDPAGGTLQLGVLDETRGEQRAMWGTVRALLHNAVSGVTEGHLAVLKFVGTGYRAVVEEEEGGGKFVAVKVGASVRQGLAVPPGVSVRCPQPTTLVVEGCDRQQVMQFAARIRHFHPPEPYKGKGIYVNDETIKLKNKKIK</sequence>
<dbReference type="InterPro" id="IPR020040">
    <property type="entry name" value="Ribosomal_uL6_a/b-dom"/>
</dbReference>
<evidence type="ECO:0000256" key="4">
    <source>
        <dbReference type="RuleBase" id="RU003869"/>
    </source>
</evidence>
<dbReference type="EMBL" id="HE978318">
    <property type="protein sequence ID" value="CCK70318.1"/>
    <property type="molecule type" value="Genomic_DNA"/>
</dbReference>
<feature type="domain" description="Large ribosomal subunit protein uL6 alpha-beta" evidence="5">
    <location>
        <begin position="55"/>
        <end position="117"/>
    </location>
</feature>
<dbReference type="InterPro" id="IPR036789">
    <property type="entry name" value="Ribosomal_uL6-like_a/b-dom_sf"/>
</dbReference>
<dbReference type="GO" id="GO:0003735">
    <property type="term" value="F:structural constituent of ribosome"/>
    <property type="evidence" value="ECO:0007669"/>
    <property type="project" value="EnsemblFungi"/>
</dbReference>
<dbReference type="HOGENOM" id="CLU_065464_1_0_1"/>
<evidence type="ECO:0000259" key="5">
    <source>
        <dbReference type="Pfam" id="PF00347"/>
    </source>
</evidence>
<organism evidence="6 7">
    <name type="scientific">Huiozyma naganishii (strain ATCC MYA-139 / BCRC 22969 / CBS 8797 / KCTC 17520 / NBRC 10181 / NCYC 3082 / Yp74L-3)</name>
    <name type="common">Yeast</name>
    <name type="synonym">Kazachstania naganishii</name>
    <dbReference type="NCBI Taxonomy" id="1071383"/>
    <lineage>
        <taxon>Eukaryota</taxon>
        <taxon>Fungi</taxon>
        <taxon>Dikarya</taxon>
        <taxon>Ascomycota</taxon>
        <taxon>Saccharomycotina</taxon>
        <taxon>Saccharomycetes</taxon>
        <taxon>Saccharomycetales</taxon>
        <taxon>Saccharomycetaceae</taxon>
        <taxon>Huiozyma</taxon>
    </lineage>
</organism>
<dbReference type="RefSeq" id="XP_022464564.1">
    <property type="nucleotide sequence ID" value="XM_022608027.1"/>
</dbReference>
<comment type="similarity">
    <text evidence="1 4">Belongs to the universal ribosomal protein uL6 family.</text>
</comment>
<dbReference type="PROSITE" id="PS00525">
    <property type="entry name" value="RIBOSOMAL_L6_1"/>
    <property type="match status" value="1"/>
</dbReference>
<keyword evidence="2 4" id="KW-0689">Ribosomal protein</keyword>
<evidence type="ECO:0000313" key="6">
    <source>
        <dbReference type="EMBL" id="CCK70318.1"/>
    </source>
</evidence>
<dbReference type="InterPro" id="IPR002358">
    <property type="entry name" value="Ribosomal_uL6_CS"/>
</dbReference>
<evidence type="ECO:0000256" key="3">
    <source>
        <dbReference type="ARBA" id="ARBA00023274"/>
    </source>
</evidence>
<dbReference type="Gene3D" id="3.90.930.12">
    <property type="entry name" value="Ribosomal protein L6, alpha-beta domain"/>
    <property type="match status" value="2"/>
</dbReference>
<evidence type="ECO:0000313" key="7">
    <source>
        <dbReference type="Proteomes" id="UP000006310"/>
    </source>
</evidence>
<dbReference type="STRING" id="1071383.J7RLC4"/>
<dbReference type="OMA" id="RERHGLC"/>
<accession>J7RLC4</accession>
<dbReference type="eggNOG" id="KOG3254">
    <property type="taxonomic scope" value="Eukaryota"/>
</dbReference>
<gene>
    <name evidence="6" type="primary">KNAG0E00500</name>
    <name evidence="6" type="ordered locus">KNAG_0E00500</name>
</gene>
<dbReference type="GO" id="GO:0005762">
    <property type="term" value="C:mitochondrial large ribosomal subunit"/>
    <property type="evidence" value="ECO:0007669"/>
    <property type="project" value="EnsemblFungi"/>
</dbReference>
<protein>
    <recommendedName>
        <fullName evidence="5">Large ribosomal subunit protein uL6 alpha-beta domain-containing protein</fullName>
    </recommendedName>
</protein>
<evidence type="ECO:0000256" key="2">
    <source>
        <dbReference type="ARBA" id="ARBA00022980"/>
    </source>
</evidence>
<dbReference type="PANTHER" id="PTHR11655:SF14">
    <property type="entry name" value="LARGE RIBOSOMAL SUBUNIT PROTEIN UL6M"/>
    <property type="match status" value="1"/>
</dbReference>
<feature type="domain" description="Large ribosomal subunit protein uL6 alpha-beta" evidence="5">
    <location>
        <begin position="128"/>
        <end position="202"/>
    </location>
</feature>
<dbReference type="GO" id="GO:0006412">
    <property type="term" value="P:translation"/>
    <property type="evidence" value="ECO:0007669"/>
    <property type="project" value="InterPro"/>
</dbReference>
<evidence type="ECO:0000256" key="1">
    <source>
        <dbReference type="ARBA" id="ARBA00009356"/>
    </source>
</evidence>
<dbReference type="GO" id="GO:0019843">
    <property type="term" value="F:rRNA binding"/>
    <property type="evidence" value="ECO:0007669"/>
    <property type="project" value="InterPro"/>
</dbReference>
<dbReference type="KEGG" id="kng:KNAG_0E00500"/>
<dbReference type="InterPro" id="IPR019906">
    <property type="entry name" value="Ribosomal_uL6_bac-type"/>
</dbReference>
<dbReference type="Pfam" id="PF00347">
    <property type="entry name" value="Ribosomal_L6"/>
    <property type="match status" value="2"/>
</dbReference>
<keyword evidence="7" id="KW-1185">Reference proteome</keyword>
<dbReference type="InterPro" id="IPR000702">
    <property type="entry name" value="Ribosomal_uL6-like"/>
</dbReference>
<dbReference type="Proteomes" id="UP000006310">
    <property type="component" value="Chromosome 5"/>
</dbReference>
<reference evidence="7" key="2">
    <citation type="submission" date="2012-08" db="EMBL/GenBank/DDBJ databases">
        <title>Genome sequence of Kazachstania naganishii.</title>
        <authorList>
            <person name="Gordon J.L."/>
            <person name="Armisen D."/>
            <person name="Proux-Wera E."/>
            <person name="OhEigeartaigh S.S."/>
            <person name="Byrne K.P."/>
            <person name="Wolfe K.H."/>
        </authorList>
    </citation>
    <scope>NUCLEOTIDE SEQUENCE [LARGE SCALE GENOMIC DNA]</scope>
    <source>
        <strain evidence="7">ATCC MYA-139 / BCRC 22969 / CBS 8797 / CCRC 22969 / KCTC 17520 / NBRC 10181 / NCYC 3082</strain>
    </source>
</reference>
<reference evidence="6 7" key="1">
    <citation type="journal article" date="2011" name="Proc. Natl. Acad. Sci. U.S.A.">
        <title>Evolutionary erosion of yeast sex chromosomes by mating-type switching accidents.</title>
        <authorList>
            <person name="Gordon J.L."/>
            <person name="Armisen D."/>
            <person name="Proux-Wera E."/>
            <person name="Oheigeartaigh S.S."/>
            <person name="Byrne K.P."/>
            <person name="Wolfe K.H."/>
        </authorList>
    </citation>
    <scope>NUCLEOTIDE SEQUENCE [LARGE SCALE GENOMIC DNA]</scope>
    <source>
        <strain evidence="7">ATCC MYA-139 / BCRC 22969 / CBS 8797 / CCRC 22969 / KCTC 17520 / NBRC 10181 / NCYC 3082</strain>
    </source>
</reference>